<reference evidence="1 2" key="1">
    <citation type="submission" date="2017-12" db="EMBL/GenBank/DDBJ databases">
        <title>Isolation and characterization of estrogens degradatiion strain Microbacterium hominis SJTG1.</title>
        <authorList>
            <person name="Xiong W."/>
            <person name="Yin C."/>
            <person name="Zheng D."/>
            <person name="Liang R."/>
        </authorList>
    </citation>
    <scope>NUCLEOTIDE SEQUENCE [LARGE SCALE GENOMIC DNA]</scope>
    <source>
        <strain evidence="1 2">SJTG1</strain>
    </source>
</reference>
<sequence>MRAAKPIPLVIRWRDGDLTLDARRVYSPAVRSLADAGRYVDLAKRVADLDLDEAEARRFGAMLALAMLGRALPRR</sequence>
<evidence type="ECO:0000313" key="2">
    <source>
        <dbReference type="Proteomes" id="UP000233276"/>
    </source>
</evidence>
<accession>A0A2K9DDZ1</accession>
<protein>
    <submittedName>
        <fullName evidence="1">Uncharacterized protein</fullName>
    </submittedName>
</protein>
<gene>
    <name evidence="1" type="ORF">CXR34_13495</name>
</gene>
<name>A0A2K9DDZ1_9MICO</name>
<dbReference type="KEGG" id="mhos:CXR34_13495"/>
<dbReference type="EMBL" id="CP025299">
    <property type="protein sequence ID" value="AUG30361.1"/>
    <property type="molecule type" value="Genomic_DNA"/>
</dbReference>
<proteinExistence type="predicted"/>
<dbReference type="AlphaFoldDB" id="A0A2K9DDZ1"/>
<dbReference type="Proteomes" id="UP000233276">
    <property type="component" value="Chromosome"/>
</dbReference>
<organism evidence="1 2">
    <name type="scientific">Microbacterium hominis</name>
    <dbReference type="NCBI Taxonomy" id="162426"/>
    <lineage>
        <taxon>Bacteria</taxon>
        <taxon>Bacillati</taxon>
        <taxon>Actinomycetota</taxon>
        <taxon>Actinomycetes</taxon>
        <taxon>Micrococcales</taxon>
        <taxon>Microbacteriaceae</taxon>
        <taxon>Microbacterium</taxon>
    </lineage>
</organism>
<evidence type="ECO:0000313" key="1">
    <source>
        <dbReference type="EMBL" id="AUG30361.1"/>
    </source>
</evidence>